<protein>
    <submittedName>
        <fullName evidence="3">Uncharacterized protein</fullName>
    </submittedName>
</protein>
<feature type="region of interest" description="Disordered" evidence="1">
    <location>
        <begin position="331"/>
        <end position="357"/>
    </location>
</feature>
<feature type="compositionally biased region" description="Basic and acidic residues" evidence="1">
    <location>
        <begin position="571"/>
        <end position="580"/>
    </location>
</feature>
<evidence type="ECO:0000313" key="3">
    <source>
        <dbReference type="EMBL" id="RXW16247.1"/>
    </source>
</evidence>
<keyword evidence="2" id="KW-0812">Transmembrane</keyword>
<accession>A0A4Q2D9J7</accession>
<feature type="region of interest" description="Disordered" evidence="1">
    <location>
        <begin position="473"/>
        <end position="526"/>
    </location>
</feature>
<reference evidence="3 4" key="1">
    <citation type="submission" date="2019-01" db="EMBL/GenBank/DDBJ databases">
        <title>Draft genome sequence of Psathyrella aberdarensis IHI B618.</title>
        <authorList>
            <person name="Buettner E."/>
            <person name="Kellner H."/>
        </authorList>
    </citation>
    <scope>NUCLEOTIDE SEQUENCE [LARGE SCALE GENOMIC DNA]</scope>
    <source>
        <strain evidence="3 4">IHI B618</strain>
    </source>
</reference>
<dbReference type="Proteomes" id="UP000290288">
    <property type="component" value="Unassembled WGS sequence"/>
</dbReference>
<feature type="compositionally biased region" description="Low complexity" evidence="1">
    <location>
        <begin position="332"/>
        <end position="357"/>
    </location>
</feature>
<proteinExistence type="predicted"/>
<evidence type="ECO:0000313" key="4">
    <source>
        <dbReference type="Proteomes" id="UP000290288"/>
    </source>
</evidence>
<name>A0A4Q2D9J7_9AGAR</name>
<feature type="compositionally biased region" description="Low complexity" evidence="1">
    <location>
        <begin position="582"/>
        <end position="592"/>
    </location>
</feature>
<evidence type="ECO:0000256" key="1">
    <source>
        <dbReference type="SAM" id="MobiDB-lite"/>
    </source>
</evidence>
<keyword evidence="4" id="KW-1185">Reference proteome</keyword>
<dbReference type="OrthoDB" id="3046362at2759"/>
<feature type="transmembrane region" description="Helical" evidence="2">
    <location>
        <begin position="365"/>
        <end position="388"/>
    </location>
</feature>
<dbReference type="AlphaFoldDB" id="A0A4Q2D9J7"/>
<sequence>MPSDGPCMRYNNAGQRLFYGHLQPVILTWHTNNREAPWFAEARLIGHDEDNNIIVFRLGQASALKKRDAKKLAATSGYQWLVAHALCFAFKLIGAFILFPFLERHGRQYESEVYHKTAKFQNPLAEGGKQMNSIRGRQALAFKVVELAADDHALCTPNSTSFSRVSDKEPLMGNNPGSMIVFIMSAYLKTKIPFSFFLLLLTSTFLSLPVPAQSLRLIIEATTTVNARTPVVWAPEPSDGLGQDNSLPPSSDETSLFDLRFVNADTEADDGLAQANVDFRVALAGEGGLGRNEVVFRKPGRFFLRAVSGPSFRTIGRSNVVSVLPASTIKLGPTTTSSGAPGAPSSDSPSTSAAASSRATNKTPIIVGALIGALLFITLLTLLLLFLLRRRRIQREEEEAISRLSFHPEQMVIPKSAVSGGGAPAVRRLSLAARIWGSFSGAASAASVIPTTNTTQTANAEDRDLEGGLGFSATSVKQEEARRPSDTTSLSSYSTSSKSTLSTTDTDPHAQIHSHPCPSTFPPALVQTQTRVDDRELYGARERDLEAAGTSTQQQKQRDLEAVRESVNSVEDLRSPRVLDRSSTSSSGSSSSGLGGTNGTGSSALLGVIAFRNPFLVYNRDGDEEEAVGSGSKPEMTQVTKVQASISIPPAPQTPPPRVPSTTPSIRVLPSLPAPTPVLAAPVPVLAPRARRTVRIAEIEAGRVGSESPKLPPVRFSQAGLGLLFSTNSPPAAGATATAPASAKKTAPPPPPPRKSKPTQIKPTAATTTTESRPSTPTTSTRTRPLPTPTFPASVYSAAAAAHAKPPAAPIPSRPTTPSTARPLPTPGLAINVPLPRTPSPPTPGMSGGFVIRALPPVPPITNEGGLRSAPIAPPTSAFTARIEPPNTSSTGSTSTHRTKRQRYLDLRLSQAQSQLTSLRTKLRRGEIEEAVAKRVIRDLEKQVEWLEGGIRDGGWAKGERDWMEEAEEAGWRRWMRP</sequence>
<feature type="compositionally biased region" description="Low complexity" evidence="1">
    <location>
        <begin position="731"/>
        <end position="746"/>
    </location>
</feature>
<keyword evidence="2" id="KW-0472">Membrane</keyword>
<organism evidence="3 4">
    <name type="scientific">Candolleomyces aberdarensis</name>
    <dbReference type="NCBI Taxonomy" id="2316362"/>
    <lineage>
        <taxon>Eukaryota</taxon>
        <taxon>Fungi</taxon>
        <taxon>Dikarya</taxon>
        <taxon>Basidiomycota</taxon>
        <taxon>Agaricomycotina</taxon>
        <taxon>Agaricomycetes</taxon>
        <taxon>Agaricomycetidae</taxon>
        <taxon>Agaricales</taxon>
        <taxon>Agaricineae</taxon>
        <taxon>Psathyrellaceae</taxon>
        <taxon>Candolleomyces</taxon>
    </lineage>
</organism>
<feature type="compositionally biased region" description="Low complexity" evidence="1">
    <location>
        <begin position="763"/>
        <end position="792"/>
    </location>
</feature>
<feature type="transmembrane region" description="Helical" evidence="2">
    <location>
        <begin position="80"/>
        <end position="102"/>
    </location>
</feature>
<evidence type="ECO:0000256" key="2">
    <source>
        <dbReference type="SAM" id="Phobius"/>
    </source>
</evidence>
<feature type="region of interest" description="Disordered" evidence="1">
    <location>
        <begin position="805"/>
        <end position="901"/>
    </location>
</feature>
<gene>
    <name evidence="3" type="ORF">EST38_g9607</name>
</gene>
<feature type="compositionally biased region" description="Low complexity" evidence="1">
    <location>
        <begin position="486"/>
        <end position="505"/>
    </location>
</feature>
<dbReference type="EMBL" id="SDEE01000458">
    <property type="protein sequence ID" value="RXW16247.1"/>
    <property type="molecule type" value="Genomic_DNA"/>
</dbReference>
<feature type="region of interest" description="Disordered" evidence="1">
    <location>
        <begin position="731"/>
        <end position="792"/>
    </location>
</feature>
<keyword evidence="2" id="KW-1133">Transmembrane helix</keyword>
<comment type="caution">
    <text evidence="3">The sequence shown here is derived from an EMBL/GenBank/DDBJ whole genome shotgun (WGS) entry which is preliminary data.</text>
</comment>
<feature type="region of interest" description="Disordered" evidence="1">
    <location>
        <begin position="542"/>
        <end position="598"/>
    </location>
</feature>
<dbReference type="STRING" id="2316362.A0A4Q2D9J7"/>